<sequence>MATFDELTTLTFIRHHLLNEFENLNSPISTSQPSISESDISVSDYLDSQDVQFPGFVINTDASQVNRDEILSALPHTNCQQTVLFSPDELKHVMIEKVSTNYNNNKEEFVIPSTKVEEVKVHYRGVRRRPWGKYAAEIRDPKRNGARVWLGTFDTGVEAAKAYDRAAFRMRGSKAILNFPLDVEDLIKETTTTKTCESAETLRGSRKRMRDGNEMKVVVKKEKVMETVNMPLSPLSCMVGWDENWGNLFNVGPLSPLSQLMVI</sequence>
<evidence type="ECO:0000256" key="3">
    <source>
        <dbReference type="ARBA" id="ARBA00022821"/>
    </source>
</evidence>
<feature type="domain" description="AP2/ERF" evidence="9">
    <location>
        <begin position="122"/>
        <end position="180"/>
    </location>
</feature>
<dbReference type="GO" id="GO:0000976">
    <property type="term" value="F:transcription cis-regulatory region binding"/>
    <property type="evidence" value="ECO:0007669"/>
    <property type="project" value="UniProtKB-ARBA"/>
</dbReference>
<dbReference type="EMBL" id="JAUHHV010000004">
    <property type="protein sequence ID" value="KAK1426361.1"/>
    <property type="molecule type" value="Genomic_DNA"/>
</dbReference>
<dbReference type="InterPro" id="IPR001471">
    <property type="entry name" value="AP2/ERF_dom"/>
</dbReference>
<reference evidence="10" key="1">
    <citation type="journal article" date="2023" name="bioRxiv">
        <title>Improved chromosome-level genome assembly for marigold (Tagetes erecta).</title>
        <authorList>
            <person name="Jiang F."/>
            <person name="Yuan L."/>
            <person name="Wang S."/>
            <person name="Wang H."/>
            <person name="Xu D."/>
            <person name="Wang A."/>
            <person name="Fan W."/>
        </authorList>
    </citation>
    <scope>NUCLEOTIDE SEQUENCE</scope>
    <source>
        <strain evidence="10">WSJ</strain>
        <tissue evidence="10">Leaf</tissue>
    </source>
</reference>
<dbReference type="Gene3D" id="3.30.730.10">
    <property type="entry name" value="AP2/ERF domain"/>
    <property type="match status" value="1"/>
</dbReference>
<organism evidence="10 11">
    <name type="scientific">Tagetes erecta</name>
    <name type="common">African marigold</name>
    <dbReference type="NCBI Taxonomy" id="13708"/>
    <lineage>
        <taxon>Eukaryota</taxon>
        <taxon>Viridiplantae</taxon>
        <taxon>Streptophyta</taxon>
        <taxon>Embryophyta</taxon>
        <taxon>Tracheophyta</taxon>
        <taxon>Spermatophyta</taxon>
        <taxon>Magnoliopsida</taxon>
        <taxon>eudicotyledons</taxon>
        <taxon>Gunneridae</taxon>
        <taxon>Pentapetalae</taxon>
        <taxon>asterids</taxon>
        <taxon>campanulids</taxon>
        <taxon>Asterales</taxon>
        <taxon>Asteraceae</taxon>
        <taxon>Asteroideae</taxon>
        <taxon>Heliantheae alliance</taxon>
        <taxon>Tageteae</taxon>
        <taxon>Tagetes</taxon>
    </lineage>
</organism>
<dbReference type="SUPFAM" id="SSF54171">
    <property type="entry name" value="DNA-binding domain"/>
    <property type="match status" value="1"/>
</dbReference>
<comment type="caution">
    <text evidence="10">The sequence shown here is derived from an EMBL/GenBank/DDBJ whole genome shotgun (WGS) entry which is preliminary data.</text>
</comment>
<evidence type="ECO:0000313" key="11">
    <source>
        <dbReference type="Proteomes" id="UP001229421"/>
    </source>
</evidence>
<dbReference type="Proteomes" id="UP001229421">
    <property type="component" value="Unassembled WGS sequence"/>
</dbReference>
<dbReference type="GO" id="GO:0006952">
    <property type="term" value="P:defense response"/>
    <property type="evidence" value="ECO:0007669"/>
    <property type="project" value="UniProtKB-KW"/>
</dbReference>
<gene>
    <name evidence="10" type="ORF">QVD17_15032</name>
</gene>
<dbReference type="InterPro" id="IPR044808">
    <property type="entry name" value="ERF_plant"/>
</dbReference>
<protein>
    <recommendedName>
        <fullName evidence="9">AP2/ERF domain-containing protein</fullName>
    </recommendedName>
</protein>
<dbReference type="PROSITE" id="PS51032">
    <property type="entry name" value="AP2_ERF"/>
    <property type="match status" value="1"/>
</dbReference>
<dbReference type="PANTHER" id="PTHR31190">
    <property type="entry name" value="DNA-BINDING DOMAIN"/>
    <property type="match status" value="1"/>
</dbReference>
<dbReference type="SMART" id="SM00380">
    <property type="entry name" value="AP2"/>
    <property type="match status" value="1"/>
</dbReference>
<dbReference type="InterPro" id="IPR036955">
    <property type="entry name" value="AP2/ERF_dom_sf"/>
</dbReference>
<evidence type="ECO:0000313" key="10">
    <source>
        <dbReference type="EMBL" id="KAK1426361.1"/>
    </source>
</evidence>
<keyword evidence="5" id="KW-0238">DNA-binding</keyword>
<proteinExistence type="predicted"/>
<dbReference type="CDD" id="cd00018">
    <property type="entry name" value="AP2"/>
    <property type="match status" value="1"/>
</dbReference>
<evidence type="ECO:0000256" key="5">
    <source>
        <dbReference type="ARBA" id="ARBA00023125"/>
    </source>
</evidence>
<evidence type="ECO:0000256" key="6">
    <source>
        <dbReference type="ARBA" id="ARBA00023159"/>
    </source>
</evidence>
<dbReference type="Pfam" id="PF00847">
    <property type="entry name" value="AP2"/>
    <property type="match status" value="1"/>
</dbReference>
<keyword evidence="6" id="KW-0010">Activator</keyword>
<name>A0AAD8NZB7_TARER</name>
<dbReference type="InterPro" id="IPR016177">
    <property type="entry name" value="DNA-bd_dom_sf"/>
</dbReference>
<evidence type="ECO:0000259" key="9">
    <source>
        <dbReference type="PROSITE" id="PS51032"/>
    </source>
</evidence>
<evidence type="ECO:0000256" key="4">
    <source>
        <dbReference type="ARBA" id="ARBA00023015"/>
    </source>
</evidence>
<dbReference type="PRINTS" id="PR00367">
    <property type="entry name" value="ETHRSPELEMNT"/>
</dbReference>
<keyword evidence="4" id="KW-0805">Transcription regulation</keyword>
<evidence type="ECO:0000256" key="1">
    <source>
        <dbReference type="ARBA" id="ARBA00004123"/>
    </source>
</evidence>
<keyword evidence="2" id="KW-0936">Ethylene signaling pathway</keyword>
<dbReference type="GO" id="GO:0009873">
    <property type="term" value="P:ethylene-activated signaling pathway"/>
    <property type="evidence" value="ECO:0007669"/>
    <property type="project" value="UniProtKB-KW"/>
</dbReference>
<dbReference type="GO" id="GO:0003700">
    <property type="term" value="F:DNA-binding transcription factor activity"/>
    <property type="evidence" value="ECO:0007669"/>
    <property type="project" value="InterPro"/>
</dbReference>
<keyword evidence="11" id="KW-1185">Reference proteome</keyword>
<keyword evidence="3" id="KW-0611">Plant defense</keyword>
<dbReference type="FunFam" id="3.30.730.10:FF:000001">
    <property type="entry name" value="Ethylene-responsive transcription factor 2"/>
    <property type="match status" value="1"/>
</dbReference>
<dbReference type="GO" id="GO:0005634">
    <property type="term" value="C:nucleus"/>
    <property type="evidence" value="ECO:0007669"/>
    <property type="project" value="UniProtKB-SubCell"/>
</dbReference>
<evidence type="ECO:0000256" key="2">
    <source>
        <dbReference type="ARBA" id="ARBA00022745"/>
    </source>
</evidence>
<dbReference type="PANTHER" id="PTHR31190:SF499">
    <property type="entry name" value="ETHYLENE-RESPONSIVE TRANSCRIPTION FACTOR ERF105"/>
    <property type="match status" value="1"/>
</dbReference>
<dbReference type="AlphaFoldDB" id="A0AAD8NZB7"/>
<keyword evidence="8" id="KW-0539">Nucleus</keyword>
<evidence type="ECO:0000256" key="8">
    <source>
        <dbReference type="ARBA" id="ARBA00023242"/>
    </source>
</evidence>
<comment type="subcellular location">
    <subcellularLocation>
        <location evidence="1">Nucleus</location>
    </subcellularLocation>
</comment>
<evidence type="ECO:0000256" key="7">
    <source>
        <dbReference type="ARBA" id="ARBA00023163"/>
    </source>
</evidence>
<accession>A0AAD8NZB7</accession>
<keyword evidence="7" id="KW-0804">Transcription</keyword>